<protein>
    <recommendedName>
        <fullName evidence="3">Gamma-glutamylcyclotransferase family protein</fullName>
    </recommendedName>
</protein>
<accession>A0A443RXH3</accession>
<dbReference type="InterPro" id="IPR013024">
    <property type="entry name" value="GGCT-like"/>
</dbReference>
<sequence length="172" mass="20562">MPSNETVLFVYGTLKRGQPNHRYLVDRNTGYCRFVSEAKTEEKWPLVIASKYNIPYLLNTKGVGKRVHGEVYYVDEKKLKTLDEFEGYPEYYEKFEIAVELYSFHCEELRLRKMFAWAYILTDFDEKLLKYDKYEKYDAYGEHGLYYVQQCERNDAQKYNPLEDVKKESSAS</sequence>
<dbReference type="PANTHER" id="PTHR12510">
    <property type="entry name" value="TROPONIN C-AKIN-1 PROTEIN"/>
    <property type="match status" value="1"/>
</dbReference>
<feature type="non-terminal residue" evidence="5">
    <location>
        <position position="172"/>
    </location>
</feature>
<dbReference type="InterPro" id="IPR009288">
    <property type="entry name" value="AIG2-like_dom"/>
</dbReference>
<reference evidence="5 6" key="1">
    <citation type="journal article" date="2018" name="Gigascience">
        <title>Genomes of trombidid mites reveal novel predicted allergens and laterally-transferred genes associated with secondary metabolism.</title>
        <authorList>
            <person name="Dong X."/>
            <person name="Chaisiri K."/>
            <person name="Xia D."/>
            <person name="Armstrong S.D."/>
            <person name="Fang Y."/>
            <person name="Donnelly M.J."/>
            <person name="Kadowaki T."/>
            <person name="McGarry J.W."/>
            <person name="Darby A.C."/>
            <person name="Makepeace B.L."/>
        </authorList>
    </citation>
    <scope>NUCLEOTIDE SEQUENCE [LARGE SCALE GENOMIC DNA]</scope>
    <source>
        <strain evidence="5">UoL-UT</strain>
    </source>
</reference>
<keyword evidence="6" id="KW-1185">Reference proteome</keyword>
<dbReference type="Pfam" id="PF06094">
    <property type="entry name" value="GGACT"/>
    <property type="match status" value="1"/>
</dbReference>
<dbReference type="SUPFAM" id="SSF110857">
    <property type="entry name" value="Gamma-glutamyl cyclotransferase-like"/>
    <property type="match status" value="1"/>
</dbReference>
<name>A0A443RXH3_9ACAR</name>
<comment type="caution">
    <text evidence="5">The sequence shown here is derived from an EMBL/GenBank/DDBJ whole genome shotgun (WGS) entry which is preliminary data.</text>
</comment>
<comment type="similarity">
    <text evidence="1 3">Belongs to the gamma-glutamylcyclotransferase family.</text>
</comment>
<evidence type="ECO:0000256" key="2">
    <source>
        <dbReference type="PIRSR" id="PIRSR639126-1"/>
    </source>
</evidence>
<dbReference type="GO" id="GO:0061929">
    <property type="term" value="F:gamma-glutamylaminecyclotransferase activity"/>
    <property type="evidence" value="ECO:0007669"/>
    <property type="project" value="InterPro"/>
</dbReference>
<dbReference type="InterPro" id="IPR036568">
    <property type="entry name" value="GGCT-like_sf"/>
</dbReference>
<dbReference type="VEuPathDB" id="VectorBase:LDEU012311"/>
<keyword evidence="5" id="KW-0808">Transferase</keyword>
<dbReference type="STRING" id="299467.A0A443RXH3"/>
<evidence type="ECO:0000259" key="4">
    <source>
        <dbReference type="Pfam" id="PF06094"/>
    </source>
</evidence>
<dbReference type="GO" id="GO:0005829">
    <property type="term" value="C:cytosol"/>
    <property type="evidence" value="ECO:0007669"/>
    <property type="project" value="TreeGrafter"/>
</dbReference>
<evidence type="ECO:0000256" key="1">
    <source>
        <dbReference type="ARBA" id="ARBA00008861"/>
    </source>
</evidence>
<evidence type="ECO:0000313" key="5">
    <source>
        <dbReference type="EMBL" id="RWS19729.1"/>
    </source>
</evidence>
<dbReference type="GO" id="GO:0016740">
    <property type="term" value="F:transferase activity"/>
    <property type="evidence" value="ECO:0007669"/>
    <property type="project" value="UniProtKB-KW"/>
</dbReference>
<dbReference type="Proteomes" id="UP000288716">
    <property type="component" value="Unassembled WGS sequence"/>
</dbReference>
<evidence type="ECO:0000313" key="6">
    <source>
        <dbReference type="Proteomes" id="UP000288716"/>
    </source>
</evidence>
<gene>
    <name evidence="5" type="ORF">B4U80_08168</name>
</gene>
<dbReference type="OrthoDB" id="113620at2759"/>
<dbReference type="AlphaFoldDB" id="A0A443RXH3"/>
<dbReference type="EMBL" id="NCKV01023224">
    <property type="protein sequence ID" value="RWS19729.1"/>
    <property type="molecule type" value="Genomic_DNA"/>
</dbReference>
<proteinExistence type="inferred from homology"/>
<evidence type="ECO:0000256" key="3">
    <source>
        <dbReference type="RuleBase" id="RU367036"/>
    </source>
</evidence>
<feature type="domain" description="Gamma-glutamylcyclotransferase AIG2-like" evidence="4">
    <location>
        <begin position="8"/>
        <end position="136"/>
    </location>
</feature>
<dbReference type="Gene3D" id="3.10.490.10">
    <property type="entry name" value="Gamma-glutamyl cyclotransferase-like"/>
    <property type="match status" value="1"/>
</dbReference>
<organism evidence="5 6">
    <name type="scientific">Leptotrombidium deliense</name>
    <dbReference type="NCBI Taxonomy" id="299467"/>
    <lineage>
        <taxon>Eukaryota</taxon>
        <taxon>Metazoa</taxon>
        <taxon>Ecdysozoa</taxon>
        <taxon>Arthropoda</taxon>
        <taxon>Chelicerata</taxon>
        <taxon>Arachnida</taxon>
        <taxon>Acari</taxon>
        <taxon>Acariformes</taxon>
        <taxon>Trombidiformes</taxon>
        <taxon>Prostigmata</taxon>
        <taxon>Anystina</taxon>
        <taxon>Parasitengona</taxon>
        <taxon>Trombiculoidea</taxon>
        <taxon>Trombiculidae</taxon>
        <taxon>Leptotrombidium</taxon>
    </lineage>
</organism>
<dbReference type="InterPro" id="IPR039126">
    <property type="entry name" value="GGACT"/>
</dbReference>
<feature type="active site" description="Proton acceptor" evidence="2">
    <location>
        <position position="86"/>
    </location>
</feature>
<dbReference type="CDD" id="cd06661">
    <property type="entry name" value="GGCT_like"/>
    <property type="match status" value="1"/>
</dbReference>
<dbReference type="PANTHER" id="PTHR12510:SF4">
    <property type="entry name" value="GAMMA-GLUTAMYLAMINECYCLOTRANSFERASE"/>
    <property type="match status" value="1"/>
</dbReference>